<dbReference type="PANTHER" id="PTHR46580">
    <property type="entry name" value="SENSOR KINASE-RELATED"/>
    <property type="match status" value="1"/>
</dbReference>
<dbReference type="Pfam" id="PF13517">
    <property type="entry name" value="FG-GAP_3"/>
    <property type="match status" value="2"/>
</dbReference>
<dbReference type="Pfam" id="PF13583">
    <property type="entry name" value="Reprolysin_4"/>
    <property type="match status" value="1"/>
</dbReference>
<reference evidence="4" key="2">
    <citation type="submission" date="2022-01" db="EMBL/GenBank/DDBJ databases">
        <title>Lysobacter chinensis sp. nov., a bacterium isolated from cow dung compost.</title>
        <authorList>
            <person name="Zhou L.Y."/>
        </authorList>
    </citation>
    <scope>NUCLEOTIDE SEQUENCE [LARGE SCALE GENOMIC DNA]</scope>
    <source>
        <strain evidence="4">TLK-CK17</strain>
    </source>
</reference>
<organism evidence="3 4">
    <name type="scientific">Marilutibacter chinensis</name>
    <dbReference type="NCBI Taxonomy" id="2912247"/>
    <lineage>
        <taxon>Bacteria</taxon>
        <taxon>Pseudomonadati</taxon>
        <taxon>Pseudomonadota</taxon>
        <taxon>Gammaproteobacteria</taxon>
        <taxon>Lysobacterales</taxon>
        <taxon>Lysobacteraceae</taxon>
        <taxon>Marilutibacter</taxon>
    </lineage>
</organism>
<evidence type="ECO:0000313" key="4">
    <source>
        <dbReference type="Proteomes" id="UP001430796"/>
    </source>
</evidence>
<reference evidence="3 4" key="3">
    <citation type="submission" date="2022-01" db="EMBL/GenBank/DDBJ databases">
        <authorList>
            <person name="Zhou L.Y."/>
        </authorList>
    </citation>
    <scope>NUCLEOTIDE SEQUENCE [LARGE SCALE GENOMIC DNA]</scope>
    <source>
        <strain evidence="3 4">TLK-CK17</strain>
    </source>
</reference>
<dbReference type="Gene3D" id="2.130.10.130">
    <property type="entry name" value="Integrin alpha, N-terminal"/>
    <property type="match status" value="2"/>
</dbReference>
<name>A0ABS9HSX2_9GAMM</name>
<gene>
    <name evidence="3" type="ORF">L3V18_05775</name>
</gene>
<evidence type="ECO:0000313" key="3">
    <source>
        <dbReference type="EMBL" id="MCF7221299.1"/>
    </source>
</evidence>
<comment type="caution">
    <text evidence="3">The sequence shown here is derived from an EMBL/GenBank/DDBJ whole genome shotgun (WGS) entry which is preliminary data.</text>
</comment>
<feature type="signal peptide" evidence="2">
    <location>
        <begin position="1"/>
        <end position="19"/>
    </location>
</feature>
<keyword evidence="4" id="KW-1185">Reference proteome</keyword>
<proteinExistence type="predicted"/>
<dbReference type="Gene3D" id="3.40.390.10">
    <property type="entry name" value="Collagenase (Catalytic Domain)"/>
    <property type="match status" value="1"/>
</dbReference>
<accession>A0ABS9HSX2</accession>
<dbReference type="InterPro" id="IPR028994">
    <property type="entry name" value="Integrin_alpha_N"/>
</dbReference>
<evidence type="ECO:0000256" key="1">
    <source>
        <dbReference type="ARBA" id="ARBA00022729"/>
    </source>
</evidence>
<feature type="chain" id="PRO_5047174448" evidence="2">
    <location>
        <begin position="20"/>
        <end position="805"/>
    </location>
</feature>
<evidence type="ECO:0000256" key="2">
    <source>
        <dbReference type="SAM" id="SignalP"/>
    </source>
</evidence>
<dbReference type="RefSeq" id="WP_237053742.1">
    <property type="nucleotide sequence ID" value="NZ_JAKJPO010000003.1"/>
</dbReference>
<dbReference type="SUPFAM" id="SSF69318">
    <property type="entry name" value="Integrin alpha N-terminal domain"/>
    <property type="match status" value="1"/>
</dbReference>
<dbReference type="PROSITE" id="PS51257">
    <property type="entry name" value="PROKAR_LIPOPROTEIN"/>
    <property type="match status" value="1"/>
</dbReference>
<dbReference type="InterPro" id="IPR024079">
    <property type="entry name" value="MetalloPept_cat_dom_sf"/>
</dbReference>
<dbReference type="EMBL" id="JAKJPO010000003">
    <property type="protein sequence ID" value="MCF7221299.1"/>
    <property type="molecule type" value="Genomic_DNA"/>
</dbReference>
<keyword evidence="1 2" id="KW-0732">Signal</keyword>
<sequence length="805" mass="85962">MKKLSLWLGLSLTPLILCACSQDWSGGLESARLNRGGETLAGTAMPSAVSSSAIPDTSMAQGRRASAFAGYPDTGSLVHYAAEVAPRRTGAYTWHAAELSEEHAFRAVASGELTFESPDGTPIKLAYQRHVEHPDGNWSWIGEAADGQTAVITFGEEAVFGTIPQGNEQPPLRLTLSDGRAWVVSADKGLLGEIRNEATHPTSPDYLLPPRRVQASGNVMAEAPAGGATASAAPTIEAAAAGTTVIDVLVGYTGGFAAARGSQSAAVTRIRNLVDITNQAYVTSQINAELRLVHSMQVSFADNTDNTDALEKLTGFRAPSTRITPDPAFNALRQARETYGADLVALVRKFNDPENDGCGVAWLLGGGMSGINSSDEYFGYSVISDGQDAGTDGKTYFCREETFAHEIGHNLGSQHDSEAADNEPGAFSYSYGYKTGSTQGNFYTIMAYGDSGQTGYRVFSNPNITTCGGRACGTASANNARSINNTASIIAGFRATKIDPKPARRADLDVNGDGISDLLWLFDGSSTGSFQYWLMNGLQRIGAGSDTTVGRSRLAGSGDFDGDGHLDLVWDLTQQRSIQIWFGRDDGTFNKRNLGGYASNWKVVAAGDVDGDGKSDLLWRSTTEATNNFQYWLMDGLTRLSIGSMTVGQSYVFRASGDFNADGKLDILWDAPSASKLVMTLSTSIGLRHFAVTTYAAGWSLVGVGDVNGDGTDDLLWRYHTDRANNFQFWMMNGAQRLSIGQGTVSRTNRIAATGDYNGDGRVDIVWDAPSVNALGIWMSNGATSYTSMRFAGYSEGWMIQDPGL</sequence>
<dbReference type="PANTHER" id="PTHR46580:SF2">
    <property type="entry name" value="MAM DOMAIN-CONTAINING PROTEIN"/>
    <property type="match status" value="1"/>
</dbReference>
<dbReference type="Proteomes" id="UP001430796">
    <property type="component" value="Unassembled WGS sequence"/>
</dbReference>
<dbReference type="SUPFAM" id="SSF55486">
    <property type="entry name" value="Metalloproteases ('zincins'), catalytic domain"/>
    <property type="match status" value="1"/>
</dbReference>
<protein>
    <submittedName>
        <fullName evidence="3">FG-GAP-like repeat-containing protein</fullName>
    </submittedName>
</protein>
<reference evidence="3 4" key="1">
    <citation type="submission" date="2022-01" db="EMBL/GenBank/DDBJ databases">
        <title>Lysobacter chinensis sp. nov., a bacterium isolated from cow dung compost.</title>
        <authorList>
            <person name="Liu Y."/>
        </authorList>
    </citation>
    <scope>NUCLEOTIDE SEQUENCE [LARGE SCALE GENOMIC DNA]</scope>
    <source>
        <strain evidence="3 4">TLK-CK17</strain>
    </source>
</reference>
<dbReference type="InterPro" id="IPR013517">
    <property type="entry name" value="FG-GAP"/>
</dbReference>